<dbReference type="WBParaSite" id="PS1159_v2.g9773.t1">
    <property type="protein sequence ID" value="PS1159_v2.g9773.t1"/>
    <property type="gene ID" value="PS1159_v2.g9773"/>
</dbReference>
<organism evidence="1 2">
    <name type="scientific">Panagrolaimus sp. PS1159</name>
    <dbReference type="NCBI Taxonomy" id="55785"/>
    <lineage>
        <taxon>Eukaryota</taxon>
        <taxon>Metazoa</taxon>
        <taxon>Ecdysozoa</taxon>
        <taxon>Nematoda</taxon>
        <taxon>Chromadorea</taxon>
        <taxon>Rhabditida</taxon>
        <taxon>Tylenchina</taxon>
        <taxon>Panagrolaimomorpha</taxon>
        <taxon>Panagrolaimoidea</taxon>
        <taxon>Panagrolaimidae</taxon>
        <taxon>Panagrolaimus</taxon>
    </lineage>
</organism>
<accession>A0AC35GXW1</accession>
<protein>
    <submittedName>
        <fullName evidence="2">Uncharacterized protein</fullName>
    </submittedName>
</protein>
<dbReference type="Proteomes" id="UP000887580">
    <property type="component" value="Unplaced"/>
</dbReference>
<evidence type="ECO:0000313" key="1">
    <source>
        <dbReference type="Proteomes" id="UP000887580"/>
    </source>
</evidence>
<sequence length="121" mass="13566">MVNILFIFSIILIYANGEAVDQCCRKHQVPDICVKTLCNPSSPPGDFDVYDIFERRNNCSKHLKTIAQCLADGRNHSHCCETEAKDREENACFGLCQGEGLEDATWTGYQTCIAINLPSMF</sequence>
<evidence type="ECO:0000313" key="2">
    <source>
        <dbReference type="WBParaSite" id="PS1159_v2.g9773.t1"/>
    </source>
</evidence>
<proteinExistence type="predicted"/>
<name>A0AC35GXW1_9BILA</name>
<reference evidence="2" key="1">
    <citation type="submission" date="2022-11" db="UniProtKB">
        <authorList>
            <consortium name="WormBaseParasite"/>
        </authorList>
    </citation>
    <scope>IDENTIFICATION</scope>
</reference>